<dbReference type="InterPro" id="IPR001763">
    <property type="entry name" value="Rhodanese-like_dom"/>
</dbReference>
<sequence length="137" mass="14638">MLAHLIEFANNHYLLTSAFVVALALLVFSETRRGARSISNRELTALVNGSGAVIVDIRAHKDFAAGHIVQALNIPLEKLAERMVELEKHKSGTIIVIDAAGQHAGGACRSLKEAGYEAVKLSAGISGWRGDNLPVVK</sequence>
<keyword evidence="1" id="KW-0472">Membrane</keyword>
<name>A0A1H2DWT9_9PSED</name>
<dbReference type="EMBL" id="LT629785">
    <property type="protein sequence ID" value="SDT87302.1"/>
    <property type="molecule type" value="Genomic_DNA"/>
</dbReference>
<feature type="transmembrane region" description="Helical" evidence="1">
    <location>
        <begin position="12"/>
        <end position="29"/>
    </location>
</feature>
<dbReference type="Proteomes" id="UP000243232">
    <property type="component" value="Chromosome I"/>
</dbReference>
<dbReference type="SUPFAM" id="SSF52821">
    <property type="entry name" value="Rhodanese/Cell cycle control phosphatase"/>
    <property type="match status" value="1"/>
</dbReference>
<dbReference type="PANTHER" id="PTHR43031">
    <property type="entry name" value="FAD-DEPENDENT OXIDOREDUCTASE"/>
    <property type="match status" value="1"/>
</dbReference>
<proteinExistence type="predicted"/>
<evidence type="ECO:0000313" key="3">
    <source>
        <dbReference type="EMBL" id="SDT87302.1"/>
    </source>
</evidence>
<keyword evidence="4" id="KW-1185">Reference proteome</keyword>
<evidence type="ECO:0000256" key="1">
    <source>
        <dbReference type="SAM" id="Phobius"/>
    </source>
</evidence>
<dbReference type="PANTHER" id="PTHR43031:SF18">
    <property type="entry name" value="RHODANESE-RELATED SULFURTRANSFERASES"/>
    <property type="match status" value="1"/>
</dbReference>
<dbReference type="GO" id="GO:0016740">
    <property type="term" value="F:transferase activity"/>
    <property type="evidence" value="ECO:0007669"/>
    <property type="project" value="UniProtKB-KW"/>
</dbReference>
<dbReference type="AlphaFoldDB" id="A0A1H2DWT9"/>
<keyword evidence="3" id="KW-0808">Transferase</keyword>
<dbReference type="Pfam" id="PF00581">
    <property type="entry name" value="Rhodanese"/>
    <property type="match status" value="1"/>
</dbReference>
<dbReference type="CDD" id="cd00158">
    <property type="entry name" value="RHOD"/>
    <property type="match status" value="1"/>
</dbReference>
<accession>A0A1H2DWT9</accession>
<keyword evidence="1" id="KW-0812">Transmembrane</keyword>
<organism evidence="3 4">
    <name type="scientific">Pseudomonas pohangensis</name>
    <dbReference type="NCBI Taxonomy" id="364197"/>
    <lineage>
        <taxon>Bacteria</taxon>
        <taxon>Pseudomonadati</taxon>
        <taxon>Pseudomonadota</taxon>
        <taxon>Gammaproteobacteria</taxon>
        <taxon>Pseudomonadales</taxon>
        <taxon>Pseudomonadaceae</taxon>
        <taxon>Pseudomonas</taxon>
    </lineage>
</organism>
<dbReference type="OrthoDB" id="9808735at2"/>
<dbReference type="InterPro" id="IPR036873">
    <property type="entry name" value="Rhodanese-like_dom_sf"/>
</dbReference>
<protein>
    <submittedName>
        <fullName evidence="3">Rhodanese-related sulfurtransferase</fullName>
    </submittedName>
</protein>
<gene>
    <name evidence="3" type="ORF">SAMN05216296_0110</name>
</gene>
<evidence type="ECO:0000313" key="4">
    <source>
        <dbReference type="Proteomes" id="UP000243232"/>
    </source>
</evidence>
<reference evidence="4" key="1">
    <citation type="submission" date="2016-10" db="EMBL/GenBank/DDBJ databases">
        <authorList>
            <person name="Varghese N."/>
            <person name="Submissions S."/>
        </authorList>
    </citation>
    <scope>NUCLEOTIDE SEQUENCE [LARGE SCALE GENOMIC DNA]</scope>
    <source>
        <strain evidence="4">DSM 17875</strain>
    </source>
</reference>
<dbReference type="RefSeq" id="WP_090192589.1">
    <property type="nucleotide sequence ID" value="NZ_LT629785.1"/>
</dbReference>
<feature type="domain" description="Rhodanese" evidence="2">
    <location>
        <begin position="48"/>
        <end position="137"/>
    </location>
</feature>
<keyword evidence="1" id="KW-1133">Transmembrane helix</keyword>
<evidence type="ECO:0000259" key="2">
    <source>
        <dbReference type="PROSITE" id="PS50206"/>
    </source>
</evidence>
<dbReference type="SMART" id="SM00450">
    <property type="entry name" value="RHOD"/>
    <property type="match status" value="1"/>
</dbReference>
<dbReference type="PROSITE" id="PS50206">
    <property type="entry name" value="RHODANESE_3"/>
    <property type="match status" value="1"/>
</dbReference>
<dbReference type="Gene3D" id="3.40.250.10">
    <property type="entry name" value="Rhodanese-like domain"/>
    <property type="match status" value="1"/>
</dbReference>
<dbReference type="InterPro" id="IPR050229">
    <property type="entry name" value="GlpE_sulfurtransferase"/>
</dbReference>
<dbReference type="STRING" id="364197.SAMN05216296_0110"/>